<dbReference type="Gene3D" id="3.40.50.150">
    <property type="entry name" value="Vaccinia Virus protein VP39"/>
    <property type="match status" value="1"/>
</dbReference>
<dbReference type="EMBL" id="WJJP01000691">
    <property type="protein sequence ID" value="MBD3327126.1"/>
    <property type="molecule type" value="Genomic_DNA"/>
</dbReference>
<accession>A0A9D5K033</accession>
<reference evidence="2" key="1">
    <citation type="submission" date="2019-11" db="EMBL/GenBank/DDBJ databases">
        <title>Microbial mats filling the niche in hypersaline microbial mats.</title>
        <authorList>
            <person name="Wong H.L."/>
            <person name="Macleod F.I."/>
            <person name="White R.A. III"/>
            <person name="Burns B.P."/>
        </authorList>
    </citation>
    <scope>NUCLEOTIDE SEQUENCE</scope>
    <source>
        <strain evidence="2">Rbin_158</strain>
    </source>
</reference>
<dbReference type="CDD" id="cd02440">
    <property type="entry name" value="AdoMet_MTases"/>
    <property type="match status" value="1"/>
</dbReference>
<protein>
    <submittedName>
        <fullName evidence="2">Methyltransferase domain-containing protein</fullName>
    </submittedName>
</protein>
<comment type="caution">
    <text evidence="2">The sequence shown here is derived from an EMBL/GenBank/DDBJ whole genome shotgun (WGS) entry which is preliminary data.</text>
</comment>
<dbReference type="AlphaFoldDB" id="A0A9D5K033"/>
<proteinExistence type="predicted"/>
<sequence length="242" mass="27579">MATNSRLQHEIEHGQFLAEQGAGEIWNWETPAGKLRWERRVKMLASHITPKMKVLEIGCGTGYLTQELAKSEAHIIAIDISPHLLCIARRDIQAPNIQFLLENAYQLSFPDQVFDSVIGSSVLHHVNIDLALEECYRVLKPGGTIYFTEPNILNPQIAVQKNIPYLKKRLGDSPDETAFFKWTLSRKLQHQGFTHVIIQAFDFLHPQIPKKLVPWCVPLCQMLEHIPGISEIAGSLYIRARR</sequence>
<dbReference type="PANTHER" id="PTHR43591:SF24">
    <property type="entry name" value="2-METHOXY-6-POLYPRENYL-1,4-BENZOQUINOL METHYLASE, MITOCHONDRIAL"/>
    <property type="match status" value="1"/>
</dbReference>
<name>A0A9D5K033_9BACT</name>
<dbReference type="Proteomes" id="UP000649604">
    <property type="component" value="Unassembled WGS sequence"/>
</dbReference>
<feature type="domain" description="Methyltransferase type 11" evidence="1">
    <location>
        <begin position="55"/>
        <end position="147"/>
    </location>
</feature>
<gene>
    <name evidence="2" type="ORF">GF339_21240</name>
</gene>
<evidence type="ECO:0000259" key="1">
    <source>
        <dbReference type="Pfam" id="PF08241"/>
    </source>
</evidence>
<keyword evidence="2" id="KW-0489">Methyltransferase</keyword>
<dbReference type="SUPFAM" id="SSF53335">
    <property type="entry name" value="S-adenosyl-L-methionine-dependent methyltransferases"/>
    <property type="match status" value="1"/>
</dbReference>
<dbReference type="Pfam" id="PF08241">
    <property type="entry name" value="Methyltransf_11"/>
    <property type="match status" value="1"/>
</dbReference>
<evidence type="ECO:0000313" key="2">
    <source>
        <dbReference type="EMBL" id="MBD3327126.1"/>
    </source>
</evidence>
<evidence type="ECO:0000313" key="3">
    <source>
        <dbReference type="Proteomes" id="UP000649604"/>
    </source>
</evidence>
<dbReference type="GO" id="GO:0008757">
    <property type="term" value="F:S-adenosylmethionine-dependent methyltransferase activity"/>
    <property type="evidence" value="ECO:0007669"/>
    <property type="project" value="InterPro"/>
</dbReference>
<organism evidence="2 3">
    <name type="scientific">candidate division KSB3 bacterium</name>
    <dbReference type="NCBI Taxonomy" id="2044937"/>
    <lineage>
        <taxon>Bacteria</taxon>
        <taxon>candidate division KSB3</taxon>
    </lineage>
</organism>
<dbReference type="InterPro" id="IPR029063">
    <property type="entry name" value="SAM-dependent_MTases_sf"/>
</dbReference>
<dbReference type="GO" id="GO:0032259">
    <property type="term" value="P:methylation"/>
    <property type="evidence" value="ECO:0007669"/>
    <property type="project" value="UniProtKB-KW"/>
</dbReference>
<dbReference type="PANTHER" id="PTHR43591">
    <property type="entry name" value="METHYLTRANSFERASE"/>
    <property type="match status" value="1"/>
</dbReference>
<dbReference type="InterPro" id="IPR013216">
    <property type="entry name" value="Methyltransf_11"/>
</dbReference>
<keyword evidence="2" id="KW-0808">Transferase</keyword>